<dbReference type="AlphaFoldDB" id="A0A660L605"/>
<comment type="caution">
    <text evidence="1">The sequence shown here is derived from an EMBL/GenBank/DDBJ whole genome shotgun (WGS) entry which is preliminary data.</text>
</comment>
<keyword evidence="2" id="KW-1185">Reference proteome</keyword>
<gene>
    <name evidence="1" type="ORF">C8N24_0276</name>
</gene>
<dbReference type="Proteomes" id="UP000278962">
    <property type="component" value="Unassembled WGS sequence"/>
</dbReference>
<sequence>MLEWVARFRFVTAAATAEQFGVDVVNARRRLKRMEQAKLLGVMRSGGTAPIFYVASAGRQLLGLPWRAAPRGDLQRAHELAIVDQVTRFERHAAEGVRVLTERECRRAEADGAGQFHVTVRGEGPRGLAERWPDIVLVDSQDRRVAVELEFSPKHTARLQRIVEGFLDSREYAQVLYLVDSVPLARRLTRLIDDGTARRSANATNRMFDIRATDVRVLAWHDADQAVTEAIDAERARSRPRERAA</sequence>
<evidence type="ECO:0000313" key="2">
    <source>
        <dbReference type="Proteomes" id="UP000278962"/>
    </source>
</evidence>
<evidence type="ECO:0008006" key="3">
    <source>
        <dbReference type="Google" id="ProtNLM"/>
    </source>
</evidence>
<dbReference type="EMBL" id="RBIL01000001">
    <property type="protein sequence ID" value="RKQ90472.1"/>
    <property type="molecule type" value="Genomic_DNA"/>
</dbReference>
<accession>A0A660L605</accession>
<name>A0A660L605_9ACTN</name>
<organism evidence="1 2">
    <name type="scientific">Solirubrobacter pauli</name>
    <dbReference type="NCBI Taxonomy" id="166793"/>
    <lineage>
        <taxon>Bacteria</taxon>
        <taxon>Bacillati</taxon>
        <taxon>Actinomycetota</taxon>
        <taxon>Thermoleophilia</taxon>
        <taxon>Solirubrobacterales</taxon>
        <taxon>Solirubrobacteraceae</taxon>
        <taxon>Solirubrobacter</taxon>
    </lineage>
</organism>
<protein>
    <recommendedName>
        <fullName evidence="3">Protein involved in plasmid replication-relaxation</fullName>
    </recommendedName>
</protein>
<evidence type="ECO:0000313" key="1">
    <source>
        <dbReference type="EMBL" id="RKQ90472.1"/>
    </source>
</evidence>
<reference evidence="1 2" key="1">
    <citation type="submission" date="2018-10" db="EMBL/GenBank/DDBJ databases">
        <title>Genomic Encyclopedia of Archaeal and Bacterial Type Strains, Phase II (KMG-II): from individual species to whole genera.</title>
        <authorList>
            <person name="Goeker M."/>
        </authorList>
    </citation>
    <scope>NUCLEOTIDE SEQUENCE [LARGE SCALE GENOMIC DNA]</scope>
    <source>
        <strain evidence="1 2">DSM 14954</strain>
    </source>
</reference>
<proteinExistence type="predicted"/>